<evidence type="ECO:0000313" key="9">
    <source>
        <dbReference type="EMBL" id="GLS72214.1"/>
    </source>
</evidence>
<dbReference type="PROSITE" id="PS50928">
    <property type="entry name" value="ABC_TM1"/>
    <property type="match status" value="1"/>
</dbReference>
<feature type="transmembrane region" description="Helical" evidence="7">
    <location>
        <begin position="141"/>
        <end position="163"/>
    </location>
</feature>
<name>A0AA37TJK2_9HYPH</name>
<keyword evidence="2 7" id="KW-0813">Transport</keyword>
<evidence type="ECO:0000256" key="7">
    <source>
        <dbReference type="RuleBase" id="RU363032"/>
    </source>
</evidence>
<dbReference type="RefSeq" id="WP_238198763.1">
    <property type="nucleotide sequence ID" value="NZ_BPQZ01000026.1"/>
</dbReference>
<evidence type="ECO:0000256" key="2">
    <source>
        <dbReference type="ARBA" id="ARBA00022448"/>
    </source>
</evidence>
<keyword evidence="5 7" id="KW-1133">Transmembrane helix</keyword>
<dbReference type="InterPro" id="IPR035906">
    <property type="entry name" value="MetI-like_sf"/>
</dbReference>
<dbReference type="AlphaFoldDB" id="A0AA37TJK2"/>
<dbReference type="InterPro" id="IPR005769">
    <property type="entry name" value="PhnE/PtxC"/>
</dbReference>
<feature type="transmembrane region" description="Helical" evidence="7">
    <location>
        <begin position="241"/>
        <end position="263"/>
    </location>
</feature>
<dbReference type="GO" id="GO:0005886">
    <property type="term" value="C:plasma membrane"/>
    <property type="evidence" value="ECO:0007669"/>
    <property type="project" value="UniProtKB-SubCell"/>
</dbReference>
<evidence type="ECO:0000259" key="8">
    <source>
        <dbReference type="PROSITE" id="PS50928"/>
    </source>
</evidence>
<dbReference type="PANTHER" id="PTHR30043">
    <property type="entry name" value="PHOSPHONATES TRANSPORT SYSTEM PERMEASE PROTEIN"/>
    <property type="match status" value="1"/>
</dbReference>
<accession>A0AA37TJK2</accession>
<protein>
    <submittedName>
        <fullName evidence="9">Phosphonate ABC transporter, permease protein PhnE</fullName>
    </submittedName>
</protein>
<dbReference type="CDD" id="cd06261">
    <property type="entry name" value="TM_PBP2"/>
    <property type="match status" value="1"/>
</dbReference>
<comment type="caution">
    <text evidence="9">The sequence shown here is derived from an EMBL/GenBank/DDBJ whole genome shotgun (WGS) entry which is preliminary data.</text>
</comment>
<keyword evidence="4 7" id="KW-0812">Transmembrane</keyword>
<dbReference type="InterPro" id="IPR000515">
    <property type="entry name" value="MetI-like"/>
</dbReference>
<feature type="transmembrane region" description="Helical" evidence="7">
    <location>
        <begin position="82"/>
        <end position="104"/>
    </location>
</feature>
<evidence type="ECO:0000313" key="10">
    <source>
        <dbReference type="Proteomes" id="UP001157440"/>
    </source>
</evidence>
<proteinExistence type="inferred from homology"/>
<feature type="transmembrane region" description="Helical" evidence="7">
    <location>
        <begin position="216"/>
        <end position="234"/>
    </location>
</feature>
<dbReference type="Gene3D" id="1.10.3720.10">
    <property type="entry name" value="MetI-like"/>
    <property type="match status" value="1"/>
</dbReference>
<evidence type="ECO:0000256" key="1">
    <source>
        <dbReference type="ARBA" id="ARBA00004651"/>
    </source>
</evidence>
<evidence type="ECO:0000256" key="4">
    <source>
        <dbReference type="ARBA" id="ARBA00022692"/>
    </source>
</evidence>
<dbReference type="NCBIfam" id="TIGR01097">
    <property type="entry name" value="PhnE"/>
    <property type="match status" value="1"/>
</dbReference>
<sequence length="268" mass="28683">MSAAAGRPPAGVPRDAAFRPNWTARIGWALLALYALYAASQLGFVPERLASGLGHGRQFLARMFPPNFSRWELIQSGIVESLQIAVIATVIGIVIALPIGFLAARNLMPSWVTWPTRALIALCRSFHPIIVAILFVKAIGFGALAGVMALIVASVGFIAKLFAEAIEEISLKQVEAVRATGAGFLSTLIMGVQPQVLPRFIGFATYQLDSNLRNSTMVGIVGGGGIGATLFTAYQRFDYDVVLAILIVIVALIMVAEIVSGWARKVFQ</sequence>
<organism evidence="9 10">
    <name type="scientific">Methylobacterium tardum</name>
    <dbReference type="NCBI Taxonomy" id="374432"/>
    <lineage>
        <taxon>Bacteria</taxon>
        <taxon>Pseudomonadati</taxon>
        <taxon>Pseudomonadota</taxon>
        <taxon>Alphaproteobacteria</taxon>
        <taxon>Hyphomicrobiales</taxon>
        <taxon>Methylobacteriaceae</taxon>
        <taxon>Methylobacterium</taxon>
    </lineage>
</organism>
<gene>
    <name evidence="9" type="ORF">GCM10007890_42270</name>
</gene>
<dbReference type="SUPFAM" id="SSF161098">
    <property type="entry name" value="MetI-like"/>
    <property type="match status" value="1"/>
</dbReference>
<dbReference type="EMBL" id="BSPL01000020">
    <property type="protein sequence ID" value="GLS72214.1"/>
    <property type="molecule type" value="Genomic_DNA"/>
</dbReference>
<evidence type="ECO:0000256" key="5">
    <source>
        <dbReference type="ARBA" id="ARBA00022989"/>
    </source>
</evidence>
<keyword evidence="10" id="KW-1185">Reference proteome</keyword>
<feature type="transmembrane region" description="Helical" evidence="7">
    <location>
        <begin position="26"/>
        <end position="44"/>
    </location>
</feature>
<evidence type="ECO:0000256" key="6">
    <source>
        <dbReference type="ARBA" id="ARBA00023136"/>
    </source>
</evidence>
<evidence type="ECO:0000256" key="3">
    <source>
        <dbReference type="ARBA" id="ARBA00022475"/>
    </source>
</evidence>
<comment type="subcellular location">
    <subcellularLocation>
        <location evidence="1 7">Cell membrane</location>
        <topology evidence="1 7">Multi-pass membrane protein</topology>
    </subcellularLocation>
</comment>
<reference evidence="10" key="1">
    <citation type="journal article" date="2019" name="Int. J. Syst. Evol. Microbiol.">
        <title>The Global Catalogue of Microorganisms (GCM) 10K type strain sequencing project: providing services to taxonomists for standard genome sequencing and annotation.</title>
        <authorList>
            <consortium name="The Broad Institute Genomics Platform"/>
            <consortium name="The Broad Institute Genome Sequencing Center for Infectious Disease"/>
            <person name="Wu L."/>
            <person name="Ma J."/>
        </authorList>
    </citation>
    <scope>NUCLEOTIDE SEQUENCE [LARGE SCALE GENOMIC DNA]</scope>
    <source>
        <strain evidence="10">NBRC 103632</strain>
    </source>
</reference>
<keyword evidence="3" id="KW-1003">Cell membrane</keyword>
<feature type="domain" description="ABC transmembrane type-1" evidence="8">
    <location>
        <begin position="78"/>
        <end position="260"/>
    </location>
</feature>
<dbReference type="GO" id="GO:0015416">
    <property type="term" value="F:ABC-type phosphonate transporter activity"/>
    <property type="evidence" value="ECO:0007669"/>
    <property type="project" value="InterPro"/>
</dbReference>
<keyword evidence="6 7" id="KW-0472">Membrane</keyword>
<dbReference type="PANTHER" id="PTHR30043:SF1">
    <property type="entry name" value="ABC TRANSPORT SYSTEM PERMEASE PROTEIN P69"/>
    <property type="match status" value="1"/>
</dbReference>
<comment type="similarity">
    <text evidence="7">Belongs to the binding-protein-dependent transport system permease family.</text>
</comment>
<dbReference type="Proteomes" id="UP001157440">
    <property type="component" value="Unassembled WGS sequence"/>
</dbReference>
<dbReference type="Pfam" id="PF00528">
    <property type="entry name" value="BPD_transp_1"/>
    <property type="match status" value="1"/>
</dbReference>